<reference evidence="2" key="1">
    <citation type="journal article" date="2019" name="Int. J. Syst. Evol. Microbiol.">
        <title>The Global Catalogue of Microorganisms (GCM) 10K type strain sequencing project: providing services to taxonomists for standard genome sequencing and annotation.</title>
        <authorList>
            <consortium name="The Broad Institute Genomics Platform"/>
            <consortium name="The Broad Institute Genome Sequencing Center for Infectious Disease"/>
            <person name="Wu L."/>
            <person name="Ma J."/>
        </authorList>
    </citation>
    <scope>NUCLEOTIDE SEQUENCE [LARGE SCALE GENOMIC DNA]</scope>
    <source>
        <strain evidence="2">CCM 8391</strain>
    </source>
</reference>
<keyword evidence="2" id="KW-1185">Reference proteome</keyword>
<dbReference type="EMBL" id="JBHSQW010000002">
    <property type="protein sequence ID" value="MFC5992928.1"/>
    <property type="molecule type" value="Genomic_DNA"/>
</dbReference>
<dbReference type="RefSeq" id="WP_379581982.1">
    <property type="nucleotide sequence ID" value="NZ_JBHSQW010000002.1"/>
</dbReference>
<protein>
    <recommendedName>
        <fullName evidence="3">Transposase of IS4/5 family DUF4096</fullName>
    </recommendedName>
</protein>
<name>A0ABW1IWR0_9PSEU</name>
<organism evidence="1 2">
    <name type="scientific">Pseudonocardia hispaniensis</name>
    <dbReference type="NCBI Taxonomy" id="904933"/>
    <lineage>
        <taxon>Bacteria</taxon>
        <taxon>Bacillati</taxon>
        <taxon>Actinomycetota</taxon>
        <taxon>Actinomycetes</taxon>
        <taxon>Pseudonocardiales</taxon>
        <taxon>Pseudonocardiaceae</taxon>
        <taxon>Pseudonocardia</taxon>
    </lineage>
</organism>
<sequence>MVNTAAVATTQHRCAPPRHATGRRVWCCKTCGSGWVWTTRHLADGPLTGWTRSRAWDSSLVRDAYQWEQIAAALPWWRWVTRWQLRRHAAENRTIAKVIL</sequence>
<gene>
    <name evidence="1" type="ORF">ACFQE5_01735</name>
</gene>
<evidence type="ECO:0008006" key="3">
    <source>
        <dbReference type="Google" id="ProtNLM"/>
    </source>
</evidence>
<accession>A0ABW1IWR0</accession>
<evidence type="ECO:0000313" key="1">
    <source>
        <dbReference type="EMBL" id="MFC5992928.1"/>
    </source>
</evidence>
<evidence type="ECO:0000313" key="2">
    <source>
        <dbReference type="Proteomes" id="UP001596302"/>
    </source>
</evidence>
<proteinExistence type="predicted"/>
<dbReference type="Proteomes" id="UP001596302">
    <property type="component" value="Unassembled WGS sequence"/>
</dbReference>
<comment type="caution">
    <text evidence="1">The sequence shown here is derived from an EMBL/GenBank/DDBJ whole genome shotgun (WGS) entry which is preliminary data.</text>
</comment>